<proteinExistence type="predicted"/>
<feature type="region of interest" description="Disordered" evidence="1">
    <location>
        <begin position="230"/>
        <end position="250"/>
    </location>
</feature>
<dbReference type="OrthoDB" id="2754535at2759"/>
<evidence type="ECO:0000313" key="3">
    <source>
        <dbReference type="Proteomes" id="UP000313359"/>
    </source>
</evidence>
<name>A0A5C2SU81_9APHY</name>
<accession>A0A5C2SU81</accession>
<protein>
    <submittedName>
        <fullName evidence="2">Uncharacterized protein</fullName>
    </submittedName>
</protein>
<gene>
    <name evidence="2" type="ORF">L227DRAFT_648546</name>
</gene>
<reference evidence="2" key="1">
    <citation type="journal article" date="2018" name="Genome Biol. Evol.">
        <title>Genomics and development of Lentinus tigrinus, a white-rot wood-decaying mushroom with dimorphic fruiting bodies.</title>
        <authorList>
            <person name="Wu B."/>
            <person name="Xu Z."/>
            <person name="Knudson A."/>
            <person name="Carlson A."/>
            <person name="Chen N."/>
            <person name="Kovaka S."/>
            <person name="LaButti K."/>
            <person name="Lipzen A."/>
            <person name="Pennachio C."/>
            <person name="Riley R."/>
            <person name="Schakwitz W."/>
            <person name="Umezawa K."/>
            <person name="Ohm R.A."/>
            <person name="Grigoriev I.V."/>
            <person name="Nagy L.G."/>
            <person name="Gibbons J."/>
            <person name="Hibbett D."/>
        </authorList>
    </citation>
    <scope>NUCLEOTIDE SEQUENCE [LARGE SCALE GENOMIC DNA]</scope>
    <source>
        <strain evidence="2">ALCF2SS1-6</strain>
    </source>
</reference>
<sequence>MSYEIYPDRIVTHYRDFTLARPLDKNGKPVPSDDFYKCPMPRDKMLFAPTFQIVNLFDPMPAEPTLANDLSSFTQVFLHTLLVQRKLAGAIRLPELAMYRKMLATDPLELREHRFGQVRDAKDVIRYYDGWTTPRPQTARAEAARSARFGDMVSVMKHLTFVLECNYFQGNRNRFPDRWALYEGDPKKTEEEYEHYMGAFANLAEDYEEVQAKIKARLDEQLLERLRRYEEKSQKAEIKADEGEREPEPA</sequence>
<keyword evidence="3" id="KW-1185">Reference proteome</keyword>
<organism evidence="2 3">
    <name type="scientific">Lentinus tigrinus ALCF2SS1-6</name>
    <dbReference type="NCBI Taxonomy" id="1328759"/>
    <lineage>
        <taxon>Eukaryota</taxon>
        <taxon>Fungi</taxon>
        <taxon>Dikarya</taxon>
        <taxon>Basidiomycota</taxon>
        <taxon>Agaricomycotina</taxon>
        <taxon>Agaricomycetes</taxon>
        <taxon>Polyporales</taxon>
        <taxon>Polyporaceae</taxon>
        <taxon>Lentinus</taxon>
    </lineage>
</organism>
<dbReference type="AlphaFoldDB" id="A0A5C2SU81"/>
<evidence type="ECO:0000256" key="1">
    <source>
        <dbReference type="SAM" id="MobiDB-lite"/>
    </source>
</evidence>
<dbReference type="EMBL" id="ML122250">
    <property type="protein sequence ID" value="RPD67503.1"/>
    <property type="molecule type" value="Genomic_DNA"/>
</dbReference>
<dbReference type="Proteomes" id="UP000313359">
    <property type="component" value="Unassembled WGS sequence"/>
</dbReference>
<evidence type="ECO:0000313" key="2">
    <source>
        <dbReference type="EMBL" id="RPD67503.1"/>
    </source>
</evidence>